<dbReference type="PANTHER" id="PTHR36930">
    <property type="entry name" value="METAL-SULFUR CLUSTER BIOSYNTHESIS PROTEINS YUAD-RELATED"/>
    <property type="match status" value="1"/>
</dbReference>
<proteinExistence type="predicted"/>
<dbReference type="SUPFAM" id="SSF50800">
    <property type="entry name" value="PK beta-barrel domain-like"/>
    <property type="match status" value="1"/>
</dbReference>
<dbReference type="InterPro" id="IPR005302">
    <property type="entry name" value="MoCF_Sase_C"/>
</dbReference>
<dbReference type="PANTHER" id="PTHR36930:SF1">
    <property type="entry name" value="MOSC DOMAIN-CONTAINING PROTEIN"/>
    <property type="match status" value="1"/>
</dbReference>
<dbReference type="InterPro" id="IPR011037">
    <property type="entry name" value="Pyrv_Knase-like_insert_dom_sf"/>
</dbReference>
<dbReference type="GO" id="GO:0030151">
    <property type="term" value="F:molybdenum ion binding"/>
    <property type="evidence" value="ECO:0007669"/>
    <property type="project" value="InterPro"/>
</dbReference>
<dbReference type="Gene3D" id="2.40.33.20">
    <property type="entry name" value="PK beta-barrel domain-like"/>
    <property type="match status" value="1"/>
</dbReference>
<dbReference type="AlphaFoldDB" id="A0A382BPP7"/>
<accession>A0A382BPP7</accession>
<dbReference type="Pfam" id="PF03473">
    <property type="entry name" value="MOSC"/>
    <property type="match status" value="1"/>
</dbReference>
<dbReference type="GO" id="GO:0003824">
    <property type="term" value="F:catalytic activity"/>
    <property type="evidence" value="ECO:0007669"/>
    <property type="project" value="InterPro"/>
</dbReference>
<reference evidence="2" key="1">
    <citation type="submission" date="2018-05" db="EMBL/GenBank/DDBJ databases">
        <authorList>
            <person name="Lanie J.A."/>
            <person name="Ng W.-L."/>
            <person name="Kazmierczak K.M."/>
            <person name="Andrzejewski T.M."/>
            <person name="Davidsen T.M."/>
            <person name="Wayne K.J."/>
            <person name="Tettelin H."/>
            <person name="Glass J.I."/>
            <person name="Rusch D."/>
            <person name="Podicherti R."/>
            <person name="Tsui H.-C.T."/>
            <person name="Winkler M.E."/>
        </authorList>
    </citation>
    <scope>NUCLEOTIDE SEQUENCE</scope>
</reference>
<name>A0A382BPP7_9ZZZZ</name>
<dbReference type="PROSITE" id="PS51340">
    <property type="entry name" value="MOSC"/>
    <property type="match status" value="1"/>
</dbReference>
<dbReference type="GO" id="GO:0030170">
    <property type="term" value="F:pyridoxal phosphate binding"/>
    <property type="evidence" value="ECO:0007669"/>
    <property type="project" value="InterPro"/>
</dbReference>
<gene>
    <name evidence="2" type="ORF">METZ01_LOCUS168498</name>
</gene>
<organism evidence="2">
    <name type="scientific">marine metagenome</name>
    <dbReference type="NCBI Taxonomy" id="408172"/>
    <lineage>
        <taxon>unclassified sequences</taxon>
        <taxon>metagenomes</taxon>
        <taxon>ecological metagenomes</taxon>
    </lineage>
</organism>
<dbReference type="InterPro" id="IPR052716">
    <property type="entry name" value="MOSC_domain"/>
</dbReference>
<evidence type="ECO:0000259" key="1">
    <source>
        <dbReference type="PROSITE" id="PS51340"/>
    </source>
</evidence>
<protein>
    <recommendedName>
        <fullName evidence="1">MOSC domain-containing protein</fullName>
    </recommendedName>
</protein>
<sequence length="147" mass="16881">MSKVIKLGIAKNSNQKIEEVEKVELLSGKGIVDDYHFNENNDVKKQITLIESENIDYYNDKFKTNYSYLEFRRNVVTKGIRLNDLVGKKLLIGDIEIKGHDLCRPCKHLEETLKGKDIIKEFIRKGGLRCEILISGTIKLGDKIKTI</sequence>
<feature type="domain" description="MOSC" evidence="1">
    <location>
        <begin position="18"/>
        <end position="147"/>
    </location>
</feature>
<dbReference type="EMBL" id="UINC01030748">
    <property type="protein sequence ID" value="SVB15644.1"/>
    <property type="molecule type" value="Genomic_DNA"/>
</dbReference>
<evidence type="ECO:0000313" key="2">
    <source>
        <dbReference type="EMBL" id="SVB15644.1"/>
    </source>
</evidence>